<feature type="domain" description="Glutamine amidotransferase" evidence="12">
    <location>
        <begin position="4"/>
        <end position="184"/>
    </location>
</feature>
<dbReference type="PROSITE" id="PS51274">
    <property type="entry name" value="GATASE_COBBQ"/>
    <property type="match status" value="1"/>
</dbReference>
<keyword evidence="10" id="KW-0963">Cytoplasm</keyword>
<name>A0A7C4V4L5_9DEIN</name>
<feature type="active site" evidence="10 11">
    <location>
        <position position="179"/>
    </location>
</feature>
<comment type="catalytic activity">
    <reaction evidence="8 10">
        <text>5-[(5-phospho-1-deoxy-D-ribulos-1-ylimino)methylamino]-1-(5-phospho-beta-D-ribosyl)imidazole-4-carboxamide + L-glutamine = D-erythro-1-(imidazol-4-yl)glycerol 3-phosphate + 5-amino-1-(5-phospho-beta-D-ribosyl)imidazole-4-carboxamide + L-glutamate + H(+)</text>
        <dbReference type="Rhea" id="RHEA:24793"/>
        <dbReference type="ChEBI" id="CHEBI:15378"/>
        <dbReference type="ChEBI" id="CHEBI:29985"/>
        <dbReference type="ChEBI" id="CHEBI:58278"/>
        <dbReference type="ChEBI" id="CHEBI:58359"/>
        <dbReference type="ChEBI" id="CHEBI:58475"/>
        <dbReference type="ChEBI" id="CHEBI:58525"/>
        <dbReference type="EC" id="4.3.2.10"/>
    </reaction>
</comment>
<sequence>MNALVIDYGSGNVRSVAKALEVSGFTVRVSADPDEAGRVELLVLPGQGHFAQVAANFRASGFEQAVREHLAAGRPFLGICVGLQLLYEGSEEAPGVPGLGLVPGTVRRFRARKVPQMGWNTVEIATGPFAAFHGRHFYFVHSYYAPLGEHTAGVSRYEGTAFTSLLVREHVVAPQFHPEKSSRAGLAFLQAVRAYFEGTTASRSSGLTR</sequence>
<evidence type="ECO:0000256" key="7">
    <source>
        <dbReference type="ARBA" id="ARBA00023239"/>
    </source>
</evidence>
<dbReference type="GO" id="GO:0016829">
    <property type="term" value="F:lyase activity"/>
    <property type="evidence" value="ECO:0007669"/>
    <property type="project" value="UniProtKB-KW"/>
</dbReference>
<evidence type="ECO:0000256" key="1">
    <source>
        <dbReference type="ARBA" id="ARBA00005091"/>
    </source>
</evidence>
<evidence type="ECO:0000256" key="11">
    <source>
        <dbReference type="PIRSR" id="PIRSR000495-1"/>
    </source>
</evidence>
<organism evidence="13">
    <name type="scientific">Oceanithermus profundus</name>
    <dbReference type="NCBI Taxonomy" id="187137"/>
    <lineage>
        <taxon>Bacteria</taxon>
        <taxon>Thermotogati</taxon>
        <taxon>Deinococcota</taxon>
        <taxon>Deinococci</taxon>
        <taxon>Thermales</taxon>
        <taxon>Thermaceae</taxon>
        <taxon>Oceanithermus</taxon>
    </lineage>
</organism>
<dbReference type="InterPro" id="IPR029062">
    <property type="entry name" value="Class_I_gatase-like"/>
</dbReference>
<evidence type="ECO:0000256" key="10">
    <source>
        <dbReference type="HAMAP-Rule" id="MF_00278"/>
    </source>
</evidence>
<evidence type="ECO:0000313" key="13">
    <source>
        <dbReference type="EMBL" id="HGY08727.1"/>
    </source>
</evidence>
<dbReference type="GO" id="GO:0005737">
    <property type="term" value="C:cytoplasm"/>
    <property type="evidence" value="ECO:0007669"/>
    <property type="project" value="UniProtKB-SubCell"/>
</dbReference>
<dbReference type="Pfam" id="PF00117">
    <property type="entry name" value="GATase"/>
    <property type="match status" value="1"/>
</dbReference>
<keyword evidence="4 10" id="KW-0378">Hydrolase</keyword>
<dbReference type="Proteomes" id="UP000885759">
    <property type="component" value="Unassembled WGS sequence"/>
</dbReference>
<evidence type="ECO:0000256" key="4">
    <source>
        <dbReference type="ARBA" id="ARBA00022801"/>
    </source>
</evidence>
<gene>
    <name evidence="10 13" type="primary">hisH</name>
    <name evidence="13" type="ORF">ENK37_01545</name>
</gene>
<comment type="caution">
    <text evidence="13">The sequence shown here is derived from an EMBL/GenBank/DDBJ whole genome shotgun (WGS) entry which is preliminary data.</text>
</comment>
<evidence type="ECO:0000256" key="3">
    <source>
        <dbReference type="ARBA" id="ARBA00022605"/>
    </source>
</evidence>
<dbReference type="EC" id="3.5.1.2" evidence="10"/>
<protein>
    <recommendedName>
        <fullName evidence="10">Imidazole glycerol phosphate synthase subunit HisH</fullName>
        <ecNumber evidence="10">4.3.2.10</ecNumber>
    </recommendedName>
    <alternativeName>
        <fullName evidence="10">IGP synthase glutaminase subunit</fullName>
        <ecNumber evidence="10">3.5.1.2</ecNumber>
    </alternativeName>
    <alternativeName>
        <fullName evidence="10">IGP synthase subunit HisH</fullName>
    </alternativeName>
    <alternativeName>
        <fullName evidence="10">ImGP synthase subunit HisH</fullName>
        <shortName evidence="10">IGPS subunit HisH</shortName>
    </alternativeName>
</protein>
<dbReference type="EC" id="4.3.2.10" evidence="10"/>
<proteinExistence type="inferred from homology"/>
<comment type="subunit">
    <text evidence="2 10">Heterodimer of HisH and HisF.</text>
</comment>
<keyword evidence="7 10" id="KW-0456">Lyase</keyword>
<dbReference type="Gene3D" id="3.40.50.880">
    <property type="match status" value="1"/>
</dbReference>
<evidence type="ECO:0000256" key="8">
    <source>
        <dbReference type="ARBA" id="ARBA00047838"/>
    </source>
</evidence>
<feature type="active site" evidence="10 11">
    <location>
        <position position="177"/>
    </location>
</feature>
<dbReference type="PANTHER" id="PTHR42701">
    <property type="entry name" value="IMIDAZOLE GLYCEROL PHOSPHATE SYNTHASE SUBUNIT HISH"/>
    <property type="match status" value="1"/>
</dbReference>
<dbReference type="PANTHER" id="PTHR42701:SF1">
    <property type="entry name" value="IMIDAZOLE GLYCEROL PHOSPHATE SYNTHASE SUBUNIT HISH"/>
    <property type="match status" value="1"/>
</dbReference>
<evidence type="ECO:0000259" key="12">
    <source>
        <dbReference type="Pfam" id="PF00117"/>
    </source>
</evidence>
<comment type="function">
    <text evidence="10">IGPS catalyzes the conversion of PRFAR and glutamine to IGP, AICAR and glutamate. The HisH subunit catalyzes the hydrolysis of glutamine to glutamate and ammonia as part of the synthesis of IGP and AICAR. The resulting ammonia molecule is channeled to the active site of HisF.</text>
</comment>
<comment type="subcellular location">
    <subcellularLocation>
        <location evidence="10">Cytoplasm</location>
    </subcellularLocation>
</comment>
<dbReference type="AlphaFoldDB" id="A0A7C4V4L5"/>
<reference evidence="13" key="1">
    <citation type="journal article" date="2020" name="mSystems">
        <title>Genome- and Community-Level Interaction Insights into Carbon Utilization and Element Cycling Functions of Hydrothermarchaeota in Hydrothermal Sediment.</title>
        <authorList>
            <person name="Zhou Z."/>
            <person name="Liu Y."/>
            <person name="Xu W."/>
            <person name="Pan J."/>
            <person name="Luo Z.H."/>
            <person name="Li M."/>
        </authorList>
    </citation>
    <scope>NUCLEOTIDE SEQUENCE [LARGE SCALE GENOMIC DNA]</scope>
    <source>
        <strain evidence="13">HyVt-570</strain>
    </source>
</reference>
<keyword evidence="3 10" id="KW-0028">Amino-acid biosynthesis</keyword>
<comment type="catalytic activity">
    <reaction evidence="9 10">
        <text>L-glutamine + H2O = L-glutamate + NH4(+)</text>
        <dbReference type="Rhea" id="RHEA:15889"/>
        <dbReference type="ChEBI" id="CHEBI:15377"/>
        <dbReference type="ChEBI" id="CHEBI:28938"/>
        <dbReference type="ChEBI" id="CHEBI:29985"/>
        <dbReference type="ChEBI" id="CHEBI:58359"/>
        <dbReference type="EC" id="3.5.1.2"/>
    </reaction>
</comment>
<dbReference type="InterPro" id="IPR017926">
    <property type="entry name" value="GATASE"/>
</dbReference>
<keyword evidence="6 10" id="KW-0368">Histidine biosynthesis</keyword>
<dbReference type="GO" id="GO:0004359">
    <property type="term" value="F:glutaminase activity"/>
    <property type="evidence" value="ECO:0007669"/>
    <property type="project" value="UniProtKB-EC"/>
</dbReference>
<dbReference type="GO" id="GO:0000105">
    <property type="term" value="P:L-histidine biosynthetic process"/>
    <property type="evidence" value="ECO:0007669"/>
    <property type="project" value="UniProtKB-UniRule"/>
</dbReference>
<evidence type="ECO:0000256" key="6">
    <source>
        <dbReference type="ARBA" id="ARBA00023102"/>
    </source>
</evidence>
<evidence type="ECO:0000256" key="5">
    <source>
        <dbReference type="ARBA" id="ARBA00022962"/>
    </source>
</evidence>
<dbReference type="CDD" id="cd01748">
    <property type="entry name" value="GATase1_IGP_Synthase"/>
    <property type="match status" value="1"/>
</dbReference>
<dbReference type="HAMAP" id="MF_00278">
    <property type="entry name" value="HisH"/>
    <property type="match status" value="1"/>
</dbReference>
<comment type="pathway">
    <text evidence="1 10">Amino-acid biosynthesis; L-histidine biosynthesis; L-histidine from 5-phospho-alpha-D-ribose 1-diphosphate: step 5/9.</text>
</comment>
<dbReference type="PROSITE" id="PS51273">
    <property type="entry name" value="GATASE_TYPE_1"/>
    <property type="match status" value="1"/>
</dbReference>
<evidence type="ECO:0000256" key="9">
    <source>
        <dbReference type="ARBA" id="ARBA00049534"/>
    </source>
</evidence>
<feature type="active site" description="Nucleophile" evidence="10 11">
    <location>
        <position position="80"/>
    </location>
</feature>
<dbReference type="NCBIfam" id="TIGR01855">
    <property type="entry name" value="IMP_synth_hisH"/>
    <property type="match status" value="1"/>
</dbReference>
<dbReference type="UniPathway" id="UPA00031">
    <property type="reaction ID" value="UER00010"/>
</dbReference>
<dbReference type="GO" id="GO:0000107">
    <property type="term" value="F:imidazoleglycerol-phosphate synthase activity"/>
    <property type="evidence" value="ECO:0007669"/>
    <property type="project" value="UniProtKB-UniRule"/>
</dbReference>
<dbReference type="PIRSF" id="PIRSF000495">
    <property type="entry name" value="Amidotransf_hisH"/>
    <property type="match status" value="1"/>
</dbReference>
<accession>A0A7C4V4L5</accession>
<dbReference type="InterPro" id="IPR010139">
    <property type="entry name" value="Imidazole-glycPsynth_HisH"/>
</dbReference>
<dbReference type="SUPFAM" id="SSF52317">
    <property type="entry name" value="Class I glutamine amidotransferase-like"/>
    <property type="match status" value="1"/>
</dbReference>
<keyword evidence="5 10" id="KW-0315">Glutamine amidotransferase</keyword>
<evidence type="ECO:0000256" key="2">
    <source>
        <dbReference type="ARBA" id="ARBA00011152"/>
    </source>
</evidence>
<dbReference type="EMBL" id="DRPZ01000043">
    <property type="protein sequence ID" value="HGY08727.1"/>
    <property type="molecule type" value="Genomic_DNA"/>
</dbReference>